<evidence type="ECO:0000313" key="6">
    <source>
        <dbReference type="EMBL" id="VFK44227.1"/>
    </source>
</evidence>
<keyword evidence="4" id="KW-1133">Transmembrane helix</keyword>
<evidence type="ECO:0000256" key="4">
    <source>
        <dbReference type="SAM" id="Phobius"/>
    </source>
</evidence>
<dbReference type="GO" id="GO:0030313">
    <property type="term" value="C:cell envelope"/>
    <property type="evidence" value="ECO:0007669"/>
    <property type="project" value="UniProtKB-SubCell"/>
</dbReference>
<evidence type="ECO:0000256" key="3">
    <source>
        <dbReference type="SAM" id="Coils"/>
    </source>
</evidence>
<feature type="coiled-coil region" evidence="3">
    <location>
        <begin position="241"/>
        <end position="299"/>
    </location>
</feature>
<evidence type="ECO:0000256" key="2">
    <source>
        <dbReference type="ARBA" id="ARBA00023054"/>
    </source>
</evidence>
<dbReference type="PANTHER" id="PTHR32347">
    <property type="entry name" value="EFFLUX SYSTEM COMPONENT YKNX-RELATED"/>
    <property type="match status" value="1"/>
</dbReference>
<keyword evidence="2 3" id="KW-0175">Coiled coil</keyword>
<protein>
    <submittedName>
        <fullName evidence="7">HlyD family secretion protein</fullName>
    </submittedName>
</protein>
<feature type="transmembrane region" description="Helical" evidence="4">
    <location>
        <begin position="176"/>
        <end position="199"/>
    </location>
</feature>
<evidence type="ECO:0000256" key="1">
    <source>
        <dbReference type="ARBA" id="ARBA00004196"/>
    </source>
</evidence>
<dbReference type="EMBL" id="CAADHB010000167">
    <property type="protein sequence ID" value="VFK80851.1"/>
    <property type="molecule type" value="Genomic_DNA"/>
</dbReference>
<gene>
    <name evidence="7" type="ORF">BECKSD772D_GA0070982_11672</name>
    <name evidence="6" type="ORF">BECKSD772E_GA0070983_103512</name>
    <name evidence="5" type="ORF">BECKSD772F_GA0070984_10672</name>
</gene>
<dbReference type="Gene3D" id="1.10.287.470">
    <property type="entry name" value="Helix hairpin bin"/>
    <property type="match status" value="1"/>
</dbReference>
<sequence length="444" mass="49309">MTQPVASAELRAVSALLRLQERAWGAKTTKELAFIATNETHGMAPYRQAVLWIRGRGVVGVSGVVAPEKDAPFIQWIRRLLSGPTIGDAPRLIGPRDLEQNDAEEWHNWLPNHGLVLPLDDRDGGRFGLLLLVRDEGWSALEAELAKHLATTYSHAWASLMGQGKPLAARSALKKWLWGIFGLAIVASAFIPVPLTVLAPAEIVPVNPIVVRSPLEGVVDRILVHPNQIVRKSEPLFDLDATTLNSRLDVAEKTLRTVEAEYRQTAQQAMVDRDSKARLAILEGKAQEQQSEIEHLRTLIARSRVKAPRQGIIILDDPTEWIGRPVVVGERVMMIAHEFNVEVEAWVPMGDAIPLASDAPVTVFLNALPLHPVRARVRMFSYEPAPRPDGSLAYRVRATLRDARPEQRIRIGLRGTARISGQRVTLVYWIFRRPLAAARQTLGL</sequence>
<keyword evidence="4" id="KW-0472">Membrane</keyword>
<dbReference type="PANTHER" id="PTHR32347:SF23">
    <property type="entry name" value="BLL5650 PROTEIN"/>
    <property type="match status" value="1"/>
</dbReference>
<proteinExistence type="predicted"/>
<accession>A0A451BRC7</accession>
<comment type="subcellular location">
    <subcellularLocation>
        <location evidence="1">Cell envelope</location>
    </subcellularLocation>
</comment>
<dbReference type="EMBL" id="CAADFU010000035">
    <property type="protein sequence ID" value="VFK44227.1"/>
    <property type="molecule type" value="Genomic_DNA"/>
</dbReference>
<dbReference type="AlphaFoldDB" id="A0A451BRC7"/>
<dbReference type="EMBL" id="CAADFR010000067">
    <property type="protein sequence ID" value="VFK40699.1"/>
    <property type="molecule type" value="Genomic_DNA"/>
</dbReference>
<organism evidence="7">
    <name type="scientific">Candidatus Kentrum sp. SD</name>
    <dbReference type="NCBI Taxonomy" id="2126332"/>
    <lineage>
        <taxon>Bacteria</taxon>
        <taxon>Pseudomonadati</taxon>
        <taxon>Pseudomonadota</taxon>
        <taxon>Gammaproteobacteria</taxon>
        <taxon>Candidatus Kentrum</taxon>
    </lineage>
</organism>
<evidence type="ECO:0000313" key="7">
    <source>
        <dbReference type="EMBL" id="VFK80851.1"/>
    </source>
</evidence>
<dbReference type="SUPFAM" id="SSF111369">
    <property type="entry name" value="HlyD-like secretion proteins"/>
    <property type="match status" value="1"/>
</dbReference>
<reference evidence="7" key="1">
    <citation type="submission" date="2019-02" db="EMBL/GenBank/DDBJ databases">
        <authorList>
            <person name="Gruber-Vodicka R. H."/>
            <person name="Seah K. B. B."/>
        </authorList>
    </citation>
    <scope>NUCLEOTIDE SEQUENCE</scope>
    <source>
        <strain evidence="7">BECK_S127</strain>
        <strain evidence="6">BECK_S1320</strain>
        <strain evidence="5">BECK_S1321</strain>
    </source>
</reference>
<dbReference type="Gene3D" id="2.40.50.100">
    <property type="match status" value="1"/>
</dbReference>
<evidence type="ECO:0000313" key="5">
    <source>
        <dbReference type="EMBL" id="VFK40699.1"/>
    </source>
</evidence>
<dbReference type="InterPro" id="IPR050465">
    <property type="entry name" value="UPF0194_transport"/>
</dbReference>
<keyword evidence="4" id="KW-0812">Transmembrane</keyword>
<name>A0A451BRC7_9GAMM</name>